<dbReference type="Proteomes" id="UP000050509">
    <property type="component" value="Unassembled WGS sequence"/>
</dbReference>
<reference evidence="2 3" key="1">
    <citation type="submission" date="2015-09" db="EMBL/GenBank/DDBJ databases">
        <title>Draft genome sequence of Kouleothrix aurantiaca JCM 19913.</title>
        <authorList>
            <person name="Hemp J."/>
        </authorList>
    </citation>
    <scope>NUCLEOTIDE SEQUENCE [LARGE SCALE GENOMIC DNA]</scope>
    <source>
        <strain evidence="2 3">COM-B</strain>
    </source>
</reference>
<sequence length="110" mass="10850">MKKFGKGCLVIVGIVVVLGVVGALLGRGGQPSGGTSGSGAAPTAAAIQAEAQPAAASATDAPAAASATEAPKAFGVGEDVQVDEVRWKILEASDLGKTLKAKDQFTKDKT</sequence>
<evidence type="ECO:0000313" key="3">
    <source>
        <dbReference type="Proteomes" id="UP000050509"/>
    </source>
</evidence>
<evidence type="ECO:0000256" key="1">
    <source>
        <dbReference type="SAM" id="MobiDB-lite"/>
    </source>
</evidence>
<protein>
    <submittedName>
        <fullName evidence="2">Uncharacterized protein</fullName>
    </submittedName>
</protein>
<dbReference type="EMBL" id="LJCR01000208">
    <property type="protein sequence ID" value="KPV53658.1"/>
    <property type="molecule type" value="Genomic_DNA"/>
</dbReference>
<gene>
    <name evidence="2" type="ORF">SE17_08345</name>
</gene>
<organism evidence="2 3">
    <name type="scientific">Kouleothrix aurantiaca</name>
    <dbReference type="NCBI Taxonomy" id="186479"/>
    <lineage>
        <taxon>Bacteria</taxon>
        <taxon>Bacillati</taxon>
        <taxon>Chloroflexota</taxon>
        <taxon>Chloroflexia</taxon>
        <taxon>Chloroflexales</taxon>
        <taxon>Roseiflexineae</taxon>
        <taxon>Roseiflexaceae</taxon>
        <taxon>Kouleothrix</taxon>
    </lineage>
</organism>
<feature type="non-terminal residue" evidence="2">
    <location>
        <position position="110"/>
    </location>
</feature>
<feature type="region of interest" description="Disordered" evidence="1">
    <location>
        <begin position="29"/>
        <end position="70"/>
    </location>
</feature>
<accession>A0A0P9FKD5</accession>
<comment type="caution">
    <text evidence="2">The sequence shown here is derived from an EMBL/GenBank/DDBJ whole genome shotgun (WGS) entry which is preliminary data.</text>
</comment>
<evidence type="ECO:0000313" key="2">
    <source>
        <dbReference type="EMBL" id="KPV53658.1"/>
    </source>
</evidence>
<name>A0A0P9FKD5_9CHLR</name>
<dbReference type="AlphaFoldDB" id="A0A0P9FKD5"/>
<keyword evidence="3" id="KW-1185">Reference proteome</keyword>
<proteinExistence type="predicted"/>
<feature type="compositionally biased region" description="Low complexity" evidence="1">
    <location>
        <begin position="38"/>
        <end position="70"/>
    </location>
</feature>